<name>A0A2G9Q9I7_AQUCT</name>
<proteinExistence type="predicted"/>
<accession>A0A2G9Q9I7</accession>
<reference evidence="3" key="1">
    <citation type="journal article" date="2017" name="Nat. Commun.">
        <title>The North American bullfrog draft genome provides insight into hormonal regulation of long noncoding RNA.</title>
        <authorList>
            <person name="Hammond S.A."/>
            <person name="Warren R.L."/>
            <person name="Vandervalk B.P."/>
            <person name="Kucuk E."/>
            <person name="Khan H."/>
            <person name="Gibb E.A."/>
            <person name="Pandoh P."/>
            <person name="Kirk H."/>
            <person name="Zhao Y."/>
            <person name="Jones M."/>
            <person name="Mungall A.J."/>
            <person name="Coope R."/>
            <person name="Pleasance S."/>
            <person name="Moore R.A."/>
            <person name="Holt R.A."/>
            <person name="Round J.M."/>
            <person name="Ohora S."/>
            <person name="Walle B.V."/>
            <person name="Veldhoen N."/>
            <person name="Helbing C.C."/>
            <person name="Birol I."/>
        </authorList>
    </citation>
    <scope>NUCLEOTIDE SEQUENCE [LARGE SCALE GENOMIC DNA]</scope>
</reference>
<protein>
    <submittedName>
        <fullName evidence="2">Uncharacterized protein</fullName>
    </submittedName>
</protein>
<evidence type="ECO:0000256" key="1">
    <source>
        <dbReference type="SAM" id="MobiDB-lite"/>
    </source>
</evidence>
<evidence type="ECO:0000313" key="3">
    <source>
        <dbReference type="Proteomes" id="UP000228934"/>
    </source>
</evidence>
<evidence type="ECO:0000313" key="2">
    <source>
        <dbReference type="EMBL" id="PIO12274.1"/>
    </source>
</evidence>
<keyword evidence="3" id="KW-1185">Reference proteome</keyword>
<dbReference type="Proteomes" id="UP000228934">
    <property type="component" value="Unassembled WGS sequence"/>
</dbReference>
<dbReference type="EMBL" id="KZ060451">
    <property type="protein sequence ID" value="PIO12274.1"/>
    <property type="molecule type" value="Genomic_DNA"/>
</dbReference>
<sequence length="66" mass="7930">MREKPCRKVSKPHKWEKASPSLWMRQHIRVHVQDLRKDPYMLVMTGQHHNPHGVAKSLKIQRRTKP</sequence>
<feature type="region of interest" description="Disordered" evidence="1">
    <location>
        <begin position="46"/>
        <end position="66"/>
    </location>
</feature>
<dbReference type="AlphaFoldDB" id="A0A2G9Q9I7"/>
<gene>
    <name evidence="2" type="ORF">AB205_0152640</name>
</gene>
<organism evidence="2 3">
    <name type="scientific">Aquarana catesbeiana</name>
    <name type="common">American bullfrog</name>
    <name type="synonym">Rana catesbeiana</name>
    <dbReference type="NCBI Taxonomy" id="8400"/>
    <lineage>
        <taxon>Eukaryota</taxon>
        <taxon>Metazoa</taxon>
        <taxon>Chordata</taxon>
        <taxon>Craniata</taxon>
        <taxon>Vertebrata</taxon>
        <taxon>Euteleostomi</taxon>
        <taxon>Amphibia</taxon>
        <taxon>Batrachia</taxon>
        <taxon>Anura</taxon>
        <taxon>Neobatrachia</taxon>
        <taxon>Ranoidea</taxon>
        <taxon>Ranidae</taxon>
        <taxon>Aquarana</taxon>
    </lineage>
</organism>
<dbReference type="OrthoDB" id="8038273at2759"/>